<reference evidence="5" key="1">
    <citation type="submission" date="2015-03" db="EMBL/GenBank/DDBJ databases">
        <authorList>
            <consortium name="Pathogen Informatics"/>
        </authorList>
    </citation>
    <scope>NUCLEOTIDE SEQUENCE [LARGE SCALE GENOMIC DNA]</scope>
    <source>
        <strain evidence="5">R148</strain>
    </source>
</reference>
<dbReference type="InterPro" id="IPR036926">
    <property type="entry name" value="Thymidate_synth/dCMP_Mease_sf"/>
</dbReference>
<keyword evidence="1 4" id="KW-0489">Methyltransferase</keyword>
<evidence type="ECO:0000256" key="1">
    <source>
        <dbReference type="ARBA" id="ARBA00022603"/>
    </source>
</evidence>
<accession>A0A0H5M0H3</accession>
<protein>
    <submittedName>
        <fullName evidence="4">Thymidylate synthase</fullName>
        <ecNumber evidence="4">2.1.1.45</ecNumber>
    </submittedName>
</protein>
<dbReference type="InterPro" id="IPR023451">
    <property type="entry name" value="Thymidate_synth/dCMP_Mease_dom"/>
</dbReference>
<dbReference type="Gene3D" id="3.30.572.10">
    <property type="entry name" value="Thymidylate synthase/dCMP hydroxymethylase domain"/>
    <property type="match status" value="1"/>
</dbReference>
<keyword evidence="2 4" id="KW-0808">Transferase</keyword>
<dbReference type="GO" id="GO:0004799">
    <property type="term" value="F:thymidylate synthase activity"/>
    <property type="evidence" value="ECO:0007669"/>
    <property type="project" value="UniProtKB-EC"/>
</dbReference>
<evidence type="ECO:0000256" key="2">
    <source>
        <dbReference type="ARBA" id="ARBA00022679"/>
    </source>
</evidence>
<dbReference type="SUPFAM" id="SSF55831">
    <property type="entry name" value="Thymidylate synthase/dCMP hydroxymethylase"/>
    <property type="match status" value="1"/>
</dbReference>
<dbReference type="EMBL" id="CWJI01000014">
    <property type="protein sequence ID" value="CRY56552.1"/>
    <property type="molecule type" value="Genomic_DNA"/>
</dbReference>
<dbReference type="Pfam" id="PF00303">
    <property type="entry name" value="Thymidylat_synt"/>
    <property type="match status" value="1"/>
</dbReference>
<dbReference type="InterPro" id="IPR045097">
    <property type="entry name" value="Thymidate_synth/dCMP_Mease"/>
</dbReference>
<evidence type="ECO:0000313" key="5">
    <source>
        <dbReference type="Proteomes" id="UP000043316"/>
    </source>
</evidence>
<dbReference type="PANTHER" id="PTHR11548">
    <property type="entry name" value="THYMIDYLATE SYNTHASE 1"/>
    <property type="match status" value="1"/>
</dbReference>
<dbReference type="RefSeq" id="WP_053010160.1">
    <property type="nucleotide sequence ID" value="NZ_CWJI01000014.1"/>
</dbReference>
<dbReference type="AlphaFoldDB" id="A0A0H5M0H3"/>
<dbReference type="GO" id="GO:0006231">
    <property type="term" value="P:dTMP biosynthetic process"/>
    <property type="evidence" value="ECO:0007669"/>
    <property type="project" value="TreeGrafter"/>
</dbReference>
<dbReference type="PANTHER" id="PTHR11548:SF1">
    <property type="entry name" value="THYMIDYLATE SYNTHASE 1"/>
    <property type="match status" value="1"/>
</dbReference>
<evidence type="ECO:0000259" key="3">
    <source>
        <dbReference type="Pfam" id="PF00303"/>
    </source>
</evidence>
<evidence type="ECO:0000313" key="4">
    <source>
        <dbReference type="EMBL" id="CRY56552.1"/>
    </source>
</evidence>
<dbReference type="GO" id="GO:0005829">
    <property type="term" value="C:cytosol"/>
    <property type="evidence" value="ECO:0007669"/>
    <property type="project" value="TreeGrafter"/>
</dbReference>
<dbReference type="GO" id="GO:0032259">
    <property type="term" value="P:methylation"/>
    <property type="evidence" value="ECO:0007669"/>
    <property type="project" value="UniProtKB-KW"/>
</dbReference>
<proteinExistence type="predicted"/>
<gene>
    <name evidence="4" type="primary">thyA_2</name>
    <name evidence="4" type="ORF">ERS008476_03596</name>
</gene>
<dbReference type="Proteomes" id="UP000043316">
    <property type="component" value="Unassembled WGS sequence"/>
</dbReference>
<sequence length="357" mass="41515">MNRNITHALLDVLRSIDSVGTEMVARGQTQKEVLSTLTKIANPQERFLVLPGRKNNVFAQVAETIWVLAGRGDLEFLQHYLPRSIDFSDDNKTWRAAYGPRLRNWMGKVDQVSCIINRLREDPNTKRAVMSLFDPMSDYSDTKDVPCNNWLQFIQRDNILYLHVTIRANDAIWGFSGINFFEWSVLHEIVATTLGYQMGTLSWYVGTFHIYSRHYDTSRDLLRIKKPRSPYECGIEPTPIKTTLNNLDSTLDILFHAESLCREGKFQDAMVLEKKLTDPFFQSIAIMLRVYNAELKGLSHNTVIKYLEDLKQSDFRVAAIEYFSRKWRDEGLFYSADKVISEFFNYYLVMQADQKNE</sequence>
<feature type="domain" description="Thymidylate synthase/dCMP hydroxymethylase" evidence="3">
    <location>
        <begin position="10"/>
        <end position="226"/>
    </location>
</feature>
<dbReference type="EC" id="2.1.1.45" evidence="4"/>
<organism evidence="4 5">
    <name type="scientific">Yersinia intermedia</name>
    <dbReference type="NCBI Taxonomy" id="631"/>
    <lineage>
        <taxon>Bacteria</taxon>
        <taxon>Pseudomonadati</taxon>
        <taxon>Pseudomonadota</taxon>
        <taxon>Gammaproteobacteria</taxon>
        <taxon>Enterobacterales</taxon>
        <taxon>Yersiniaceae</taxon>
        <taxon>Yersinia</taxon>
    </lineage>
</organism>
<name>A0A0H5M0H3_YERIN</name>